<reference evidence="2" key="1">
    <citation type="journal article" date="2020" name="Nature">
        <title>Giant virus diversity and host interactions through global metagenomics.</title>
        <authorList>
            <person name="Schulz F."/>
            <person name="Roux S."/>
            <person name="Paez-Espino D."/>
            <person name="Jungbluth S."/>
            <person name="Walsh D.A."/>
            <person name="Denef V.J."/>
            <person name="McMahon K.D."/>
            <person name="Konstantinidis K.T."/>
            <person name="Eloe-Fadrosh E.A."/>
            <person name="Kyrpides N.C."/>
            <person name="Woyke T."/>
        </authorList>
    </citation>
    <scope>NUCLEOTIDE SEQUENCE</scope>
    <source>
        <strain evidence="2">GVMAG-M-3300009155-48</strain>
    </source>
</reference>
<keyword evidence="1" id="KW-1133">Transmembrane helix</keyword>
<organism evidence="2">
    <name type="scientific">viral metagenome</name>
    <dbReference type="NCBI Taxonomy" id="1070528"/>
    <lineage>
        <taxon>unclassified sequences</taxon>
        <taxon>metagenomes</taxon>
        <taxon>organismal metagenomes</taxon>
    </lineage>
</organism>
<proteinExistence type="predicted"/>
<name>A0A6C0ESD5_9ZZZZ</name>
<feature type="transmembrane region" description="Helical" evidence="1">
    <location>
        <begin position="43"/>
        <end position="74"/>
    </location>
</feature>
<keyword evidence="1" id="KW-0472">Membrane</keyword>
<accession>A0A6C0ESD5</accession>
<sequence>MKLSLPASLKSFSIYEMVWLFVFIIYIVFPIEAPFEIAQYLDSALGMAIIFCITVYLFLYTNPVLGILFIFVAYEILRRSSAVTGRVAIMQYTPSEPKRQAEMVAMNPPEQKTLEEEVVAIRAPLGQSPPTMFTESSFKPVADKVGGASLF</sequence>
<protein>
    <submittedName>
        <fullName evidence="2">Uncharacterized protein</fullName>
    </submittedName>
</protein>
<dbReference type="AlphaFoldDB" id="A0A6C0ESD5"/>
<feature type="transmembrane region" description="Helical" evidence="1">
    <location>
        <begin position="12"/>
        <end position="31"/>
    </location>
</feature>
<evidence type="ECO:0000313" key="2">
    <source>
        <dbReference type="EMBL" id="QHT31591.1"/>
    </source>
</evidence>
<evidence type="ECO:0000256" key="1">
    <source>
        <dbReference type="SAM" id="Phobius"/>
    </source>
</evidence>
<keyword evidence="1" id="KW-0812">Transmembrane</keyword>
<dbReference type="EMBL" id="MN738924">
    <property type="protein sequence ID" value="QHT31591.1"/>
    <property type="molecule type" value="Genomic_DNA"/>
</dbReference>